<dbReference type="Gene3D" id="2.130.10.10">
    <property type="entry name" value="YVTN repeat-like/Quinoprotein amine dehydrogenase"/>
    <property type="match status" value="2"/>
</dbReference>
<dbReference type="PROSITE" id="PS00678">
    <property type="entry name" value="WD_REPEATS_1"/>
    <property type="match status" value="1"/>
</dbReference>
<dbReference type="EMBL" id="CAJNOC010005841">
    <property type="protein sequence ID" value="CAF1063689.1"/>
    <property type="molecule type" value="Genomic_DNA"/>
</dbReference>
<dbReference type="InterPro" id="IPR001680">
    <property type="entry name" value="WD40_rpt"/>
</dbReference>
<keyword evidence="1 3" id="KW-0853">WD repeat</keyword>
<keyword evidence="5" id="KW-1185">Reference proteome</keyword>
<proteinExistence type="predicted"/>
<gene>
    <name evidence="4" type="ORF">OXX778_LOCUS19399</name>
</gene>
<dbReference type="GO" id="GO:1990234">
    <property type="term" value="C:transferase complex"/>
    <property type="evidence" value="ECO:0007669"/>
    <property type="project" value="UniProtKB-ARBA"/>
</dbReference>
<organism evidence="4 5">
    <name type="scientific">Brachionus calyciflorus</name>
    <dbReference type="NCBI Taxonomy" id="104777"/>
    <lineage>
        <taxon>Eukaryota</taxon>
        <taxon>Metazoa</taxon>
        <taxon>Spiralia</taxon>
        <taxon>Gnathifera</taxon>
        <taxon>Rotifera</taxon>
        <taxon>Eurotatoria</taxon>
        <taxon>Monogononta</taxon>
        <taxon>Pseudotrocha</taxon>
        <taxon>Ploima</taxon>
        <taxon>Brachionidae</taxon>
        <taxon>Brachionus</taxon>
    </lineage>
</organism>
<dbReference type="AlphaFoldDB" id="A0A814LDH9"/>
<dbReference type="InterPro" id="IPR036322">
    <property type="entry name" value="WD40_repeat_dom_sf"/>
</dbReference>
<evidence type="ECO:0000256" key="3">
    <source>
        <dbReference type="PROSITE-ProRule" id="PRU00221"/>
    </source>
</evidence>
<name>A0A814LDH9_9BILA</name>
<evidence type="ECO:0000313" key="4">
    <source>
        <dbReference type="EMBL" id="CAF1063689.1"/>
    </source>
</evidence>
<dbReference type="PANTHER" id="PTHR22847:SF637">
    <property type="entry name" value="WD REPEAT DOMAIN 5B"/>
    <property type="match status" value="1"/>
</dbReference>
<evidence type="ECO:0000256" key="2">
    <source>
        <dbReference type="ARBA" id="ARBA00022737"/>
    </source>
</evidence>
<evidence type="ECO:0000256" key="1">
    <source>
        <dbReference type="ARBA" id="ARBA00022574"/>
    </source>
</evidence>
<feature type="repeat" description="WD" evidence="3">
    <location>
        <begin position="30"/>
        <end position="70"/>
    </location>
</feature>
<dbReference type="OrthoDB" id="2161379at2759"/>
<dbReference type="InterPro" id="IPR015943">
    <property type="entry name" value="WD40/YVTN_repeat-like_dom_sf"/>
</dbReference>
<reference evidence="4" key="1">
    <citation type="submission" date="2021-02" db="EMBL/GenBank/DDBJ databases">
        <authorList>
            <person name="Nowell W R."/>
        </authorList>
    </citation>
    <scope>NUCLEOTIDE SEQUENCE</scope>
    <source>
        <strain evidence="4">Ploen Becks lab</strain>
    </source>
</reference>
<dbReference type="Pfam" id="PF00400">
    <property type="entry name" value="WD40"/>
    <property type="match status" value="2"/>
</dbReference>
<dbReference type="PROSITE" id="PS50294">
    <property type="entry name" value="WD_REPEATS_REGION"/>
    <property type="match status" value="1"/>
</dbReference>
<comment type="caution">
    <text evidence="4">The sequence shown here is derived from an EMBL/GenBank/DDBJ whole genome shotgun (WGS) entry which is preliminary data.</text>
</comment>
<dbReference type="Proteomes" id="UP000663879">
    <property type="component" value="Unassembled WGS sequence"/>
</dbReference>
<sequence length="304" mass="34508">MTSQTIFASGLENGEIKVWDFDLDFLLYTLRGHTGAVLNLEYLSNNFLASGDENGYIFIWNLLKRTKVTELIHDRYVRSIILIDSTTFASAASNSIKLWWIDSFTNRLSIQNAHSSDIIGLRYFSNRLFSISTDGILKSWENFNYKFQINVNCEVLSFELISNGNLVCGCTNNLIKIYSAGLDSFSFIRSIGQISDVSSLSVLESEFLVSGDTDGRLNIWNPNTGLKLMSFFGHNSKVNTLENIKNKTFLSGSDAGNIKAWNMDNGNKLRQYFVDSTVCFLKYFDRKFNLISTLKNSHIIFKLI</sequence>
<dbReference type="InterPro" id="IPR019775">
    <property type="entry name" value="WD40_repeat_CS"/>
</dbReference>
<dbReference type="SUPFAM" id="SSF50978">
    <property type="entry name" value="WD40 repeat-like"/>
    <property type="match status" value="1"/>
</dbReference>
<dbReference type="PROSITE" id="PS50082">
    <property type="entry name" value="WD_REPEATS_2"/>
    <property type="match status" value="2"/>
</dbReference>
<accession>A0A814LDH9</accession>
<feature type="repeat" description="WD" evidence="3">
    <location>
        <begin position="231"/>
        <end position="271"/>
    </location>
</feature>
<dbReference type="PANTHER" id="PTHR22847">
    <property type="entry name" value="WD40 REPEAT PROTEIN"/>
    <property type="match status" value="1"/>
</dbReference>
<keyword evidence="2" id="KW-0677">Repeat</keyword>
<evidence type="ECO:0000313" key="5">
    <source>
        <dbReference type="Proteomes" id="UP000663879"/>
    </source>
</evidence>
<dbReference type="SMART" id="SM00320">
    <property type="entry name" value="WD40"/>
    <property type="match status" value="6"/>
</dbReference>
<protein>
    <submittedName>
        <fullName evidence="4">Uncharacterized protein</fullName>
    </submittedName>
</protein>